<dbReference type="EMBL" id="GITU01000753">
    <property type="protein sequence ID" value="MBC1169456.1"/>
    <property type="molecule type" value="Transcribed_RNA"/>
</dbReference>
<dbReference type="InterPro" id="IPR003057">
    <property type="entry name" value="Invtbrt_color"/>
</dbReference>
<dbReference type="EMBL" id="AJWK01010324">
    <property type="status" value="NOT_ANNOTATED_CDS"/>
    <property type="molecule type" value="Genomic_DNA"/>
</dbReference>
<evidence type="ECO:0000313" key="6">
    <source>
        <dbReference type="EnsemblMetazoa" id="LLOJ003195-PA"/>
    </source>
</evidence>
<dbReference type="VEuPathDB" id="VectorBase:LLOJ003195"/>
<evidence type="ECO:0000256" key="2">
    <source>
        <dbReference type="SAM" id="MobiDB-lite"/>
    </source>
</evidence>
<dbReference type="PANTHER" id="PTHR10612">
    <property type="entry name" value="APOLIPOPROTEIN D"/>
    <property type="match status" value="1"/>
</dbReference>
<evidence type="ECO:0000313" key="7">
    <source>
        <dbReference type="Proteomes" id="UP000092461"/>
    </source>
</evidence>
<accession>A0A1B0ETQ6</accession>
<feature type="region of interest" description="Disordered" evidence="2">
    <location>
        <begin position="202"/>
        <end position="225"/>
    </location>
</feature>
<evidence type="ECO:0000256" key="3">
    <source>
        <dbReference type="SAM" id="SignalP"/>
    </source>
</evidence>
<sequence length="473" mass="53930">MRYGVFLSVICLLVLWDTATGQFPSFGRCPDYAPVVDFDKERFLGMWYEQERYFTLTDLASKCTSVHYERRADNKLYANNGQVNLFTNVQRIVSGPMTLFGRGTTGRFSVRYTNTPIAYETTYSVLDTDYDGFAVLYSCSSVIPFGHTDFVWLMTRDRLPAGDVLQRAYGTLDKYKISRTFFVNTDQKDCEAVAPAIEAYDPTEPAQRSEAIEPEEPKPADELRKEEAPPKMRYGVFLSVICLLVLWDTATGQFPSFGRCPDYAPVVDFDKERFLGMWYEQERYFTLTDLASKCTSVHYERRADNKLYANNGQVNLFTNVQRIVSGPMTLFGRGTTGRFSVRYTNTPIAYETTYSVLDTDYDGFAVLYSCSSVIPFGHTDFVWLMTRDRLPAGDVLQRAYGTLDKYKISRTFFVNTDQKDCEAVAPAIEAYDPTEPAQRSEAIEPEEPKPADELRKEEAPPKVEEPEEKNATD</sequence>
<name>A0A1B0ETQ6_LUTLO</name>
<dbReference type="GO" id="GO:0006629">
    <property type="term" value="P:lipid metabolic process"/>
    <property type="evidence" value="ECO:0007669"/>
    <property type="project" value="TreeGrafter"/>
</dbReference>
<evidence type="ECO:0000313" key="5">
    <source>
        <dbReference type="EMBL" id="MBC1169456.1"/>
    </source>
</evidence>
<dbReference type="GO" id="GO:0000302">
    <property type="term" value="P:response to reactive oxygen species"/>
    <property type="evidence" value="ECO:0007669"/>
    <property type="project" value="TreeGrafter"/>
</dbReference>
<feature type="chain" id="PRO_5044555618" evidence="3">
    <location>
        <begin position="22"/>
        <end position="473"/>
    </location>
</feature>
<reference evidence="6" key="3">
    <citation type="submission" date="2020-05" db="UniProtKB">
        <authorList>
            <consortium name="EnsemblMetazoa"/>
        </authorList>
    </citation>
    <scope>IDENTIFICATION</scope>
    <source>
        <strain evidence="6">Jacobina</strain>
    </source>
</reference>
<dbReference type="GO" id="GO:0005737">
    <property type="term" value="C:cytoplasm"/>
    <property type="evidence" value="ECO:0007669"/>
    <property type="project" value="TreeGrafter"/>
</dbReference>
<dbReference type="Pfam" id="PF00061">
    <property type="entry name" value="Lipocalin"/>
    <property type="match status" value="2"/>
</dbReference>
<feature type="domain" description="Lipocalin/cytosolic fatty-acid binding" evidence="4">
    <location>
        <begin position="276"/>
        <end position="420"/>
    </location>
</feature>
<feature type="compositionally biased region" description="Basic and acidic residues" evidence="2">
    <location>
        <begin position="215"/>
        <end position="225"/>
    </location>
</feature>
<keyword evidence="5" id="KW-0449">Lipoprotein</keyword>
<dbReference type="Proteomes" id="UP000092461">
    <property type="component" value="Unassembled WGS sequence"/>
</dbReference>
<dbReference type="GO" id="GO:0031409">
    <property type="term" value="F:pigment binding"/>
    <property type="evidence" value="ECO:0007669"/>
    <property type="project" value="InterPro"/>
</dbReference>
<keyword evidence="3" id="KW-0732">Signal</keyword>
<dbReference type="AlphaFoldDB" id="A0A1B0ETQ6"/>
<dbReference type="Gene3D" id="2.40.128.20">
    <property type="match status" value="2"/>
</dbReference>
<reference evidence="7" key="1">
    <citation type="submission" date="2012-05" db="EMBL/GenBank/DDBJ databases">
        <title>Whole Genome Assembly of Lutzomyia longipalpis.</title>
        <authorList>
            <person name="Richards S."/>
            <person name="Qu C."/>
            <person name="Dillon R."/>
            <person name="Worley K."/>
            <person name="Scherer S."/>
            <person name="Batterton M."/>
            <person name="Taylor A."/>
            <person name="Hawes A."/>
            <person name="Hernandez B."/>
            <person name="Kovar C."/>
            <person name="Mandapat C."/>
            <person name="Pham C."/>
            <person name="Qu C."/>
            <person name="Jing C."/>
            <person name="Bess C."/>
            <person name="Bandaranaike D."/>
            <person name="Ngo D."/>
            <person name="Ongeri F."/>
            <person name="Arias F."/>
            <person name="Lara F."/>
            <person name="Weissenberger G."/>
            <person name="Kamau G."/>
            <person name="Han H."/>
            <person name="Shen H."/>
            <person name="Dinh H."/>
            <person name="Khalil I."/>
            <person name="Jones J."/>
            <person name="Shafer J."/>
            <person name="Jayaseelan J."/>
            <person name="Quiroz J."/>
            <person name="Blankenburg K."/>
            <person name="Nguyen L."/>
            <person name="Jackson L."/>
            <person name="Francisco L."/>
            <person name="Tang L.-Y."/>
            <person name="Pu L.-L."/>
            <person name="Perales L."/>
            <person name="Lorensuhewa L."/>
            <person name="Munidasa M."/>
            <person name="Coyle M."/>
            <person name="Taylor M."/>
            <person name="Puazo M."/>
            <person name="Firestine M."/>
            <person name="Scheel M."/>
            <person name="Javaid M."/>
            <person name="Wang M."/>
            <person name="Li M."/>
            <person name="Tabassum N."/>
            <person name="Saada N."/>
            <person name="Osuji N."/>
            <person name="Aqrawi P."/>
            <person name="Fu Q."/>
            <person name="Thornton R."/>
            <person name="Raj R."/>
            <person name="Goodspeed R."/>
            <person name="Mata R."/>
            <person name="Najjar R."/>
            <person name="Gubbala S."/>
            <person name="Lee S."/>
            <person name="Denson S."/>
            <person name="Patil S."/>
            <person name="Macmil S."/>
            <person name="Qi S."/>
            <person name="Matskevitch T."/>
            <person name="Palculict T."/>
            <person name="Mathew T."/>
            <person name="Vee V."/>
            <person name="Velamala V."/>
            <person name="Korchina V."/>
            <person name="Cai W."/>
            <person name="Liu W."/>
            <person name="Dai W."/>
            <person name="Zou X."/>
            <person name="Zhu Y."/>
            <person name="Zhang Y."/>
            <person name="Wu Y.-Q."/>
            <person name="Xin Y."/>
            <person name="Nazarath L."/>
            <person name="Kovar C."/>
            <person name="Han Y."/>
            <person name="Muzny D."/>
            <person name="Gibbs R."/>
        </authorList>
    </citation>
    <scope>NUCLEOTIDE SEQUENCE [LARGE SCALE GENOMIC DNA]</scope>
    <source>
        <strain evidence="7">Jacobina</strain>
    </source>
</reference>
<dbReference type="PANTHER" id="PTHR10612:SF34">
    <property type="entry name" value="APOLIPOPROTEIN D"/>
    <property type="match status" value="1"/>
</dbReference>
<dbReference type="InterPro" id="IPR000566">
    <property type="entry name" value="Lipocln_cytosolic_FA-bd_dom"/>
</dbReference>
<evidence type="ECO:0000259" key="4">
    <source>
        <dbReference type="Pfam" id="PF00061"/>
    </source>
</evidence>
<dbReference type="FunFam" id="2.40.128.20:FF:000026">
    <property type="entry name" value="Apolipoprotein D-like Protein"/>
    <property type="match status" value="2"/>
</dbReference>
<reference evidence="5" key="2">
    <citation type="journal article" date="2020" name="BMC">
        <title>Leishmania infection induces a limited differential gene expression in the sand fly midgut.</title>
        <authorList>
            <person name="Coutinho-Abreu I.V."/>
            <person name="Serafim T.D."/>
            <person name="Meneses C."/>
            <person name="Kamhawi S."/>
            <person name="Oliveira F."/>
            <person name="Valenzuela J.G."/>
        </authorList>
    </citation>
    <scope>NUCLEOTIDE SEQUENCE</scope>
    <source>
        <strain evidence="5">Jacobina</strain>
        <tissue evidence="5">Midgut</tissue>
    </source>
</reference>
<dbReference type="InterPro" id="IPR012674">
    <property type="entry name" value="Calycin"/>
</dbReference>
<dbReference type="SUPFAM" id="SSF50814">
    <property type="entry name" value="Lipocalins"/>
    <property type="match status" value="2"/>
</dbReference>
<dbReference type="VEuPathDB" id="VectorBase:LLONM1_011960"/>
<proteinExistence type="predicted"/>
<feature type="domain" description="Lipocalin/cytosolic fatty-acid binding" evidence="4">
    <location>
        <begin position="45"/>
        <end position="189"/>
    </location>
</feature>
<feature type="signal peptide" evidence="3">
    <location>
        <begin position="1"/>
        <end position="21"/>
    </location>
</feature>
<keyword evidence="1" id="KW-1015">Disulfide bond</keyword>
<feature type="compositionally biased region" description="Basic and acidic residues" evidence="2">
    <location>
        <begin position="446"/>
        <end position="473"/>
    </location>
</feature>
<dbReference type="EnsemblMetazoa" id="LLOJ003195-RA">
    <property type="protein sequence ID" value="LLOJ003195-PA"/>
    <property type="gene ID" value="LLOJ003195"/>
</dbReference>
<evidence type="ECO:0000256" key="1">
    <source>
        <dbReference type="ARBA" id="ARBA00023157"/>
    </source>
</evidence>
<protein>
    <submittedName>
        <fullName evidence="5">Putative apolipoprotein d/lipocalin</fullName>
    </submittedName>
</protein>
<dbReference type="PRINTS" id="PR01273">
    <property type="entry name" value="INVTBRTCOLOR"/>
</dbReference>
<keyword evidence="7" id="KW-1185">Reference proteome</keyword>
<organism evidence="6 7">
    <name type="scientific">Lutzomyia longipalpis</name>
    <name type="common">Sand fly</name>
    <dbReference type="NCBI Taxonomy" id="7200"/>
    <lineage>
        <taxon>Eukaryota</taxon>
        <taxon>Metazoa</taxon>
        <taxon>Ecdysozoa</taxon>
        <taxon>Arthropoda</taxon>
        <taxon>Hexapoda</taxon>
        <taxon>Insecta</taxon>
        <taxon>Pterygota</taxon>
        <taxon>Neoptera</taxon>
        <taxon>Endopterygota</taxon>
        <taxon>Diptera</taxon>
        <taxon>Nematocera</taxon>
        <taxon>Psychodoidea</taxon>
        <taxon>Psychodidae</taxon>
        <taxon>Lutzomyia</taxon>
        <taxon>Lutzomyia</taxon>
    </lineage>
</organism>
<dbReference type="EMBL" id="AJWK01010323">
    <property type="status" value="NOT_ANNOTATED_CDS"/>
    <property type="molecule type" value="Genomic_DNA"/>
</dbReference>
<feature type="region of interest" description="Disordered" evidence="2">
    <location>
        <begin position="428"/>
        <end position="473"/>
    </location>
</feature>